<sequence length="125" mass="14401">MCVSVQKNCTNCTQVNAVEGRALFWINLLPKPSNESFFVRNPMNRTRSPGDNRTMHWSVSRSRGLQVDRYEVDPRAGAVQDTPRLARRTVPLRKRGKRHRAAAELNVRALCLDLTCTQYCKKKER</sequence>
<name>A0A9J6E0D6_RHIMP</name>
<gene>
    <name evidence="1" type="ORF">HPB51_009425</name>
</gene>
<reference evidence="1" key="1">
    <citation type="journal article" date="2020" name="Cell">
        <title>Large-Scale Comparative Analyses of Tick Genomes Elucidate Their Genetic Diversity and Vector Capacities.</title>
        <authorList>
            <consortium name="Tick Genome and Microbiome Consortium (TIGMIC)"/>
            <person name="Jia N."/>
            <person name="Wang J."/>
            <person name="Shi W."/>
            <person name="Du L."/>
            <person name="Sun Y."/>
            <person name="Zhan W."/>
            <person name="Jiang J.F."/>
            <person name="Wang Q."/>
            <person name="Zhang B."/>
            <person name="Ji P."/>
            <person name="Bell-Sakyi L."/>
            <person name="Cui X.M."/>
            <person name="Yuan T.T."/>
            <person name="Jiang B.G."/>
            <person name="Yang W.F."/>
            <person name="Lam T.T."/>
            <person name="Chang Q.C."/>
            <person name="Ding S.J."/>
            <person name="Wang X.J."/>
            <person name="Zhu J.G."/>
            <person name="Ruan X.D."/>
            <person name="Zhao L."/>
            <person name="Wei J.T."/>
            <person name="Ye R.Z."/>
            <person name="Que T.C."/>
            <person name="Du C.H."/>
            <person name="Zhou Y.H."/>
            <person name="Cheng J.X."/>
            <person name="Dai P.F."/>
            <person name="Guo W.B."/>
            <person name="Han X.H."/>
            <person name="Huang E.J."/>
            <person name="Li L.F."/>
            <person name="Wei W."/>
            <person name="Gao Y.C."/>
            <person name="Liu J.Z."/>
            <person name="Shao H.Z."/>
            <person name="Wang X."/>
            <person name="Wang C.C."/>
            <person name="Yang T.C."/>
            <person name="Huo Q.B."/>
            <person name="Li W."/>
            <person name="Chen H.Y."/>
            <person name="Chen S.E."/>
            <person name="Zhou L.G."/>
            <person name="Ni X.B."/>
            <person name="Tian J.H."/>
            <person name="Sheng Y."/>
            <person name="Liu T."/>
            <person name="Pan Y.S."/>
            <person name="Xia L.Y."/>
            <person name="Li J."/>
            <person name="Zhao F."/>
            <person name="Cao W.C."/>
        </authorList>
    </citation>
    <scope>NUCLEOTIDE SEQUENCE</scope>
    <source>
        <strain evidence="1">Rmic-2018</strain>
    </source>
</reference>
<dbReference type="AlphaFoldDB" id="A0A9J6E0D6"/>
<evidence type="ECO:0000313" key="2">
    <source>
        <dbReference type="Proteomes" id="UP000821866"/>
    </source>
</evidence>
<dbReference type="EMBL" id="JABSTU010000006">
    <property type="protein sequence ID" value="KAH8027758.1"/>
    <property type="molecule type" value="Genomic_DNA"/>
</dbReference>
<proteinExistence type="predicted"/>
<dbReference type="Proteomes" id="UP000821866">
    <property type="component" value="Chromosome 4"/>
</dbReference>
<reference evidence="1" key="2">
    <citation type="submission" date="2021-09" db="EMBL/GenBank/DDBJ databases">
        <authorList>
            <person name="Jia N."/>
            <person name="Wang J."/>
            <person name="Shi W."/>
            <person name="Du L."/>
            <person name="Sun Y."/>
            <person name="Zhan W."/>
            <person name="Jiang J."/>
            <person name="Wang Q."/>
            <person name="Zhang B."/>
            <person name="Ji P."/>
            <person name="Sakyi L.B."/>
            <person name="Cui X."/>
            <person name="Yuan T."/>
            <person name="Jiang B."/>
            <person name="Yang W."/>
            <person name="Lam T.T.-Y."/>
            <person name="Chang Q."/>
            <person name="Ding S."/>
            <person name="Wang X."/>
            <person name="Zhu J."/>
            <person name="Ruan X."/>
            <person name="Zhao L."/>
            <person name="Wei J."/>
            <person name="Que T."/>
            <person name="Du C."/>
            <person name="Cheng J."/>
            <person name="Dai P."/>
            <person name="Han X."/>
            <person name="Huang E."/>
            <person name="Gao Y."/>
            <person name="Liu J."/>
            <person name="Shao H."/>
            <person name="Ye R."/>
            <person name="Li L."/>
            <person name="Wei W."/>
            <person name="Wang X."/>
            <person name="Wang C."/>
            <person name="Huo Q."/>
            <person name="Li W."/>
            <person name="Guo W."/>
            <person name="Chen H."/>
            <person name="Chen S."/>
            <person name="Zhou L."/>
            <person name="Zhou L."/>
            <person name="Ni X."/>
            <person name="Tian J."/>
            <person name="Zhou Y."/>
            <person name="Sheng Y."/>
            <person name="Liu T."/>
            <person name="Pan Y."/>
            <person name="Xia L."/>
            <person name="Li J."/>
            <person name="Zhao F."/>
            <person name="Cao W."/>
        </authorList>
    </citation>
    <scope>NUCLEOTIDE SEQUENCE</scope>
    <source>
        <strain evidence="1">Rmic-2018</strain>
        <tissue evidence="1">Larvae</tissue>
    </source>
</reference>
<comment type="caution">
    <text evidence="1">The sequence shown here is derived from an EMBL/GenBank/DDBJ whole genome shotgun (WGS) entry which is preliminary data.</text>
</comment>
<protein>
    <submittedName>
        <fullName evidence="1">Uncharacterized protein</fullName>
    </submittedName>
</protein>
<accession>A0A9J6E0D6</accession>
<keyword evidence="2" id="KW-1185">Reference proteome</keyword>
<evidence type="ECO:0000313" key="1">
    <source>
        <dbReference type="EMBL" id="KAH8027758.1"/>
    </source>
</evidence>
<organism evidence="1 2">
    <name type="scientific">Rhipicephalus microplus</name>
    <name type="common">Cattle tick</name>
    <name type="synonym">Boophilus microplus</name>
    <dbReference type="NCBI Taxonomy" id="6941"/>
    <lineage>
        <taxon>Eukaryota</taxon>
        <taxon>Metazoa</taxon>
        <taxon>Ecdysozoa</taxon>
        <taxon>Arthropoda</taxon>
        <taxon>Chelicerata</taxon>
        <taxon>Arachnida</taxon>
        <taxon>Acari</taxon>
        <taxon>Parasitiformes</taxon>
        <taxon>Ixodida</taxon>
        <taxon>Ixodoidea</taxon>
        <taxon>Ixodidae</taxon>
        <taxon>Rhipicephalinae</taxon>
        <taxon>Rhipicephalus</taxon>
        <taxon>Boophilus</taxon>
    </lineage>
</organism>